<organism evidence="7">
    <name type="scientific">uncultured Caudovirales phage</name>
    <dbReference type="NCBI Taxonomy" id="2100421"/>
    <lineage>
        <taxon>Viruses</taxon>
        <taxon>Duplodnaviria</taxon>
        <taxon>Heunggongvirae</taxon>
        <taxon>Uroviricota</taxon>
        <taxon>Caudoviricetes</taxon>
        <taxon>Peduoviridae</taxon>
        <taxon>Maltschvirus</taxon>
        <taxon>Maltschvirus maltsch</taxon>
    </lineage>
</organism>
<dbReference type="InterPro" id="IPR045958">
    <property type="entry name" value="DUF6378"/>
</dbReference>
<dbReference type="EMBL" id="LR796847">
    <property type="protein sequence ID" value="CAB4169323.1"/>
    <property type="molecule type" value="Genomic_DNA"/>
</dbReference>
<feature type="domain" description="DUF6378" evidence="1">
    <location>
        <begin position="9"/>
        <end position="87"/>
    </location>
</feature>
<dbReference type="EMBL" id="LR796926">
    <property type="protein sequence ID" value="CAB4175848.1"/>
    <property type="molecule type" value="Genomic_DNA"/>
</dbReference>
<dbReference type="EMBL" id="LR797171">
    <property type="protein sequence ID" value="CAB4191538.1"/>
    <property type="molecule type" value="Genomic_DNA"/>
</dbReference>
<evidence type="ECO:0000313" key="4">
    <source>
        <dbReference type="EMBL" id="CAB4175848.1"/>
    </source>
</evidence>
<dbReference type="EMBL" id="LR797018">
    <property type="protein sequence ID" value="CAB4181358.1"/>
    <property type="molecule type" value="Genomic_DNA"/>
</dbReference>
<reference evidence="7" key="1">
    <citation type="submission" date="2020-05" db="EMBL/GenBank/DDBJ databases">
        <authorList>
            <person name="Chiriac C."/>
            <person name="Salcher M."/>
            <person name="Ghai R."/>
            <person name="Kavagutti S V."/>
        </authorList>
    </citation>
    <scope>NUCLEOTIDE SEQUENCE</scope>
</reference>
<evidence type="ECO:0000313" key="5">
    <source>
        <dbReference type="EMBL" id="CAB4181358.1"/>
    </source>
</evidence>
<dbReference type="Pfam" id="PF19905">
    <property type="entry name" value="DUF6378"/>
    <property type="match status" value="1"/>
</dbReference>
<evidence type="ECO:0000313" key="3">
    <source>
        <dbReference type="EMBL" id="CAB4169323.1"/>
    </source>
</evidence>
<dbReference type="EMBL" id="LR798369">
    <property type="protein sequence ID" value="CAB5227253.1"/>
    <property type="molecule type" value="Genomic_DNA"/>
</dbReference>
<evidence type="ECO:0000313" key="8">
    <source>
        <dbReference type="EMBL" id="CAB4222213.1"/>
    </source>
</evidence>
<evidence type="ECO:0000313" key="6">
    <source>
        <dbReference type="EMBL" id="CAB4191538.1"/>
    </source>
</evidence>
<protein>
    <recommendedName>
        <fullName evidence="1">DUF6378 domain-containing protein</fullName>
    </recommendedName>
</protein>
<dbReference type="EMBL" id="LR797514">
    <property type="protein sequence ID" value="CAB4222213.1"/>
    <property type="molecule type" value="Genomic_DNA"/>
</dbReference>
<dbReference type="EMBL" id="LR797376">
    <property type="protein sequence ID" value="CAB4211799.1"/>
    <property type="molecule type" value="Genomic_DNA"/>
</dbReference>
<evidence type="ECO:0000313" key="2">
    <source>
        <dbReference type="EMBL" id="CAB4145811.1"/>
    </source>
</evidence>
<dbReference type="EMBL" id="LR796460">
    <property type="protein sequence ID" value="CAB4145811.1"/>
    <property type="molecule type" value="Genomic_DNA"/>
</dbReference>
<gene>
    <name evidence="5" type="ORF">UFOVP1072_29</name>
    <name evidence="6" type="ORF">UFOVP1211_43</name>
    <name evidence="7" type="ORF">UFOVP1420_32</name>
    <name evidence="9" type="ORF">UFOVP1518_31</name>
    <name evidence="8" type="ORF">UFOVP1657_25</name>
    <name evidence="2" type="ORF">UFOVP475_44</name>
    <name evidence="3" type="ORF">UFOVP897_6</name>
    <name evidence="4" type="ORF">UFOVP984_44</name>
</gene>
<proteinExistence type="predicted"/>
<evidence type="ECO:0000259" key="1">
    <source>
        <dbReference type="Pfam" id="PF19905"/>
    </source>
</evidence>
<sequence length="96" mass="10759">MPGRKTHKEVLKESMDLLNVRGLEYGDAKQTHKRIAEIASAIIGKELTSYDVAVLHMATKLARIRESPNKHDSYVDLINYTAFAAEFADGPDKEKT</sequence>
<name>A0A6J5SDW2_9CAUD</name>
<evidence type="ECO:0000313" key="7">
    <source>
        <dbReference type="EMBL" id="CAB4211799.1"/>
    </source>
</evidence>
<accession>A0A6J5SDW2</accession>
<evidence type="ECO:0000313" key="9">
    <source>
        <dbReference type="EMBL" id="CAB5227253.1"/>
    </source>
</evidence>